<feature type="transmembrane region" description="Helical" evidence="1">
    <location>
        <begin position="6"/>
        <end position="27"/>
    </location>
</feature>
<reference evidence="2 3" key="1">
    <citation type="submission" date="2017-10" db="EMBL/GenBank/DDBJ databases">
        <title>Resolving the taxonomy of Roseburia spp., Eubacterium rectale and Agathobacter spp. through phylogenomic analysis.</title>
        <authorList>
            <person name="Sheridan P.O."/>
            <person name="Walker A.W."/>
            <person name="Duncan S.H."/>
            <person name="Scott K.P."/>
            <person name="Toole P.W.O."/>
            <person name="Luis P."/>
            <person name="Flint H.J."/>
        </authorList>
    </citation>
    <scope>NUCLEOTIDE SEQUENCE [LARGE SCALE GENOMIC DNA]</scope>
    <source>
        <strain evidence="2 3">JK623</strain>
    </source>
</reference>
<evidence type="ECO:0000256" key="1">
    <source>
        <dbReference type="SAM" id="Phobius"/>
    </source>
</evidence>
<dbReference type="RefSeq" id="WP_099386538.1">
    <property type="nucleotide sequence ID" value="NZ_JANSWH010000024.1"/>
</dbReference>
<accession>A0A2G3E1F0</accession>
<name>A0A2G3E1F0_9FIRM</name>
<proteinExistence type="predicted"/>
<dbReference type="PROSITE" id="PS51257">
    <property type="entry name" value="PROKAR_LIPOPROTEIN"/>
    <property type="match status" value="1"/>
</dbReference>
<evidence type="ECO:0000313" key="2">
    <source>
        <dbReference type="EMBL" id="PHU37102.1"/>
    </source>
</evidence>
<keyword evidence="3" id="KW-1185">Reference proteome</keyword>
<protein>
    <submittedName>
        <fullName evidence="2">Uncharacterized protein</fullName>
    </submittedName>
</protein>
<gene>
    <name evidence="2" type="ORF">CSX02_09640</name>
</gene>
<keyword evidence="1" id="KW-1133">Transmembrane helix</keyword>
<dbReference type="EMBL" id="PDYG01000075">
    <property type="protein sequence ID" value="PHU37102.1"/>
    <property type="molecule type" value="Genomic_DNA"/>
</dbReference>
<reference evidence="2 3" key="2">
    <citation type="submission" date="2017-10" db="EMBL/GenBank/DDBJ databases">
        <authorList>
            <person name="Banno H."/>
            <person name="Chua N.-H."/>
        </authorList>
    </citation>
    <scope>NUCLEOTIDE SEQUENCE [LARGE SCALE GENOMIC DNA]</scope>
    <source>
        <strain evidence="2 3">JK623</strain>
    </source>
</reference>
<keyword evidence="1" id="KW-0472">Membrane</keyword>
<keyword evidence="1" id="KW-0812">Transmembrane</keyword>
<sequence length="147" mass="17314">MEIGNIKKLVITAIIILLVVGCAMWVLSRRRGKISFEMNDQAFAESFTNLNEFPEQYDFISLDAYYDSNTGMYYYNAKYNLYIEIEKEWDEIDAVFYGKEGRIINFFCLNWTDLSAFKDEKNGYENALKDGTHNTYTKEEIQQLLKK</sequence>
<dbReference type="AlphaFoldDB" id="A0A2G3E1F0"/>
<dbReference type="Proteomes" id="UP000224563">
    <property type="component" value="Unassembled WGS sequence"/>
</dbReference>
<evidence type="ECO:0000313" key="3">
    <source>
        <dbReference type="Proteomes" id="UP000224563"/>
    </source>
</evidence>
<organism evidence="2 3">
    <name type="scientific">Agathobacter ruminis</name>
    <dbReference type="NCBI Taxonomy" id="1712665"/>
    <lineage>
        <taxon>Bacteria</taxon>
        <taxon>Bacillati</taxon>
        <taxon>Bacillota</taxon>
        <taxon>Clostridia</taxon>
        <taxon>Lachnospirales</taxon>
        <taxon>Lachnospiraceae</taxon>
        <taxon>Agathobacter</taxon>
    </lineage>
</organism>
<comment type="caution">
    <text evidence="2">The sequence shown here is derived from an EMBL/GenBank/DDBJ whole genome shotgun (WGS) entry which is preliminary data.</text>
</comment>